<dbReference type="Proteomes" id="UP000031443">
    <property type="component" value="Unassembled WGS sequence"/>
</dbReference>
<feature type="domain" description="MAM" evidence="2">
    <location>
        <begin position="3"/>
        <end position="38"/>
    </location>
</feature>
<feature type="region of interest" description="Disordered" evidence="1">
    <location>
        <begin position="29"/>
        <end position="102"/>
    </location>
</feature>
<evidence type="ECO:0000313" key="3">
    <source>
        <dbReference type="EMBL" id="EMP33415.1"/>
    </source>
</evidence>
<dbReference type="InterPro" id="IPR000998">
    <property type="entry name" value="MAM_dom"/>
</dbReference>
<evidence type="ECO:0000256" key="1">
    <source>
        <dbReference type="SAM" id="MobiDB-lite"/>
    </source>
</evidence>
<evidence type="ECO:0000259" key="2">
    <source>
        <dbReference type="PROSITE" id="PS50060"/>
    </source>
</evidence>
<dbReference type="PROSITE" id="PS50060">
    <property type="entry name" value="MAM_2"/>
    <property type="match status" value="1"/>
</dbReference>
<organism evidence="3 4">
    <name type="scientific">Chelonia mydas</name>
    <name type="common">Green sea-turtle</name>
    <name type="synonym">Chelonia agassizi</name>
    <dbReference type="NCBI Taxonomy" id="8469"/>
    <lineage>
        <taxon>Eukaryota</taxon>
        <taxon>Metazoa</taxon>
        <taxon>Chordata</taxon>
        <taxon>Craniata</taxon>
        <taxon>Vertebrata</taxon>
        <taxon>Euteleostomi</taxon>
        <taxon>Archelosauria</taxon>
        <taxon>Testudinata</taxon>
        <taxon>Testudines</taxon>
        <taxon>Cryptodira</taxon>
        <taxon>Durocryptodira</taxon>
        <taxon>Americhelydia</taxon>
        <taxon>Chelonioidea</taxon>
        <taxon>Cheloniidae</taxon>
        <taxon>Chelonia</taxon>
    </lineage>
</organism>
<reference evidence="4" key="1">
    <citation type="journal article" date="2013" name="Nat. Genet.">
        <title>The draft genomes of soft-shell turtle and green sea turtle yield insights into the development and evolution of the turtle-specific body plan.</title>
        <authorList>
            <person name="Wang Z."/>
            <person name="Pascual-Anaya J."/>
            <person name="Zadissa A."/>
            <person name="Li W."/>
            <person name="Niimura Y."/>
            <person name="Huang Z."/>
            <person name="Li C."/>
            <person name="White S."/>
            <person name="Xiong Z."/>
            <person name="Fang D."/>
            <person name="Wang B."/>
            <person name="Ming Y."/>
            <person name="Chen Y."/>
            <person name="Zheng Y."/>
            <person name="Kuraku S."/>
            <person name="Pignatelli M."/>
            <person name="Herrero J."/>
            <person name="Beal K."/>
            <person name="Nozawa M."/>
            <person name="Li Q."/>
            <person name="Wang J."/>
            <person name="Zhang H."/>
            <person name="Yu L."/>
            <person name="Shigenobu S."/>
            <person name="Wang J."/>
            <person name="Liu J."/>
            <person name="Flicek P."/>
            <person name="Searle S."/>
            <person name="Wang J."/>
            <person name="Kuratani S."/>
            <person name="Yin Y."/>
            <person name="Aken B."/>
            <person name="Zhang G."/>
            <person name="Irie N."/>
        </authorList>
    </citation>
    <scope>NUCLEOTIDE SEQUENCE [LARGE SCALE GENOMIC DNA]</scope>
</reference>
<dbReference type="InterPro" id="IPR013320">
    <property type="entry name" value="ConA-like_dom_sf"/>
</dbReference>
<dbReference type="EMBL" id="KB536131">
    <property type="protein sequence ID" value="EMP33415.1"/>
    <property type="molecule type" value="Genomic_DNA"/>
</dbReference>
<accession>M7BCX2</accession>
<keyword evidence="3" id="KW-0675">Receptor</keyword>
<gene>
    <name evidence="3" type="ORF">UY3_09398</name>
</gene>
<dbReference type="AlphaFoldDB" id="M7BCX2"/>
<dbReference type="SUPFAM" id="SSF49899">
    <property type="entry name" value="Concanavalin A-like lectins/glucanases"/>
    <property type="match status" value="1"/>
</dbReference>
<evidence type="ECO:0000313" key="4">
    <source>
        <dbReference type="Proteomes" id="UP000031443"/>
    </source>
</evidence>
<proteinExistence type="predicted"/>
<sequence>FTGGCSFDEPFSSCGYSQSDDDDLNWDQVNTLLKPSSDPWMPSGKATGGLRDVLVTTSSSSHWSGAANRGHWEPQSAEPADEADSPKSPTISFGPNVLQHLD</sequence>
<keyword evidence="4" id="KW-1185">Reference proteome</keyword>
<feature type="region of interest" description="Disordered" evidence="1">
    <location>
        <begin position="1"/>
        <end position="20"/>
    </location>
</feature>
<feature type="non-terminal residue" evidence="3">
    <location>
        <position position="1"/>
    </location>
</feature>
<name>M7BCX2_CHEMY</name>
<dbReference type="GO" id="GO:0016020">
    <property type="term" value="C:membrane"/>
    <property type="evidence" value="ECO:0007669"/>
    <property type="project" value="InterPro"/>
</dbReference>
<protein>
    <submittedName>
        <fullName evidence="3">Receptor-type tyrosine-protein phosphatase mu</fullName>
    </submittedName>
</protein>
<dbReference type="Gene3D" id="2.60.120.200">
    <property type="match status" value="1"/>
</dbReference>